<dbReference type="RefSeq" id="WP_125567344.1">
    <property type="nucleotide sequence ID" value="NZ_AP019307.1"/>
</dbReference>
<keyword evidence="2 4" id="KW-0378">Hydrolase</keyword>
<evidence type="ECO:0000256" key="3">
    <source>
        <dbReference type="ARBA" id="ARBA00022833"/>
    </source>
</evidence>
<dbReference type="GO" id="GO:0035595">
    <property type="term" value="F:N-acetylglucosaminylinositol deacetylase activity"/>
    <property type="evidence" value="ECO:0007669"/>
    <property type="project" value="UniProtKB-EC"/>
</dbReference>
<keyword evidence="3 4" id="KW-0862">Zinc</keyword>
<comment type="similarity">
    <text evidence="4">Belongs to the MshB deacetylase family.</text>
</comment>
<evidence type="ECO:0000313" key="6">
    <source>
        <dbReference type="Proteomes" id="UP000271573"/>
    </source>
</evidence>
<dbReference type="NCBIfam" id="TIGR03445">
    <property type="entry name" value="mycothiol_MshB"/>
    <property type="match status" value="1"/>
</dbReference>
<evidence type="ECO:0000256" key="1">
    <source>
        <dbReference type="ARBA" id="ARBA00022723"/>
    </source>
</evidence>
<organism evidence="5 6">
    <name type="scientific">Nocardioides baekrokdamisoli</name>
    <dbReference type="NCBI Taxonomy" id="1804624"/>
    <lineage>
        <taxon>Bacteria</taxon>
        <taxon>Bacillati</taxon>
        <taxon>Actinomycetota</taxon>
        <taxon>Actinomycetes</taxon>
        <taxon>Propionibacteriales</taxon>
        <taxon>Nocardioidaceae</taxon>
        <taxon>Nocardioides</taxon>
    </lineage>
</organism>
<feature type="binding site" evidence="4">
    <location>
        <position position="18"/>
    </location>
    <ligand>
        <name>Zn(2+)</name>
        <dbReference type="ChEBI" id="CHEBI:29105"/>
    </ligand>
</feature>
<dbReference type="OrthoDB" id="158614at2"/>
<dbReference type="SUPFAM" id="SSF102588">
    <property type="entry name" value="LmbE-like"/>
    <property type="match status" value="1"/>
</dbReference>
<keyword evidence="1 4" id="KW-0479">Metal-binding</keyword>
<dbReference type="Pfam" id="PF02585">
    <property type="entry name" value="PIG-L"/>
    <property type="match status" value="1"/>
</dbReference>
<name>A0A3G9ICQ1_9ACTN</name>
<reference evidence="5 6" key="1">
    <citation type="submission" date="2018-11" db="EMBL/GenBank/DDBJ databases">
        <title>Complete genome sequence of Nocardioides baekrokdamisoli strain KCTC 39748.</title>
        <authorList>
            <person name="Kang S.W."/>
            <person name="Lee K.C."/>
            <person name="Kim K.K."/>
            <person name="Kim J.S."/>
            <person name="Kim D.S."/>
            <person name="Ko S.H."/>
            <person name="Yang S.H."/>
            <person name="Shin Y.K."/>
            <person name="Lee J.S."/>
        </authorList>
    </citation>
    <scope>NUCLEOTIDE SEQUENCE [LARGE SCALE GENOMIC DNA]</scope>
    <source>
        <strain evidence="5 6">KCTC 39748</strain>
    </source>
</reference>
<dbReference type="Gene3D" id="3.40.50.10320">
    <property type="entry name" value="LmbE-like"/>
    <property type="match status" value="1"/>
</dbReference>
<dbReference type="PANTHER" id="PTHR12993:SF26">
    <property type="entry name" value="1D-MYO-INOSITOL 2-ACETAMIDO-2-DEOXY-ALPHA-D-GLUCOPYRANOSIDE DEACETYLASE"/>
    <property type="match status" value="1"/>
</dbReference>
<evidence type="ECO:0000313" key="5">
    <source>
        <dbReference type="EMBL" id="BBH16730.1"/>
    </source>
</evidence>
<dbReference type="EC" id="3.5.1.103" evidence="4"/>
<dbReference type="GO" id="GO:0008270">
    <property type="term" value="F:zinc ion binding"/>
    <property type="evidence" value="ECO:0007669"/>
    <property type="project" value="UniProtKB-UniRule"/>
</dbReference>
<dbReference type="AlphaFoldDB" id="A0A3G9ICQ1"/>
<keyword evidence="6" id="KW-1185">Reference proteome</keyword>
<dbReference type="HAMAP" id="MF_01696">
    <property type="entry name" value="MshB"/>
    <property type="match status" value="1"/>
</dbReference>
<dbReference type="EMBL" id="AP019307">
    <property type="protein sequence ID" value="BBH16730.1"/>
    <property type="molecule type" value="Genomic_DNA"/>
</dbReference>
<proteinExistence type="inferred from homology"/>
<gene>
    <name evidence="4 5" type="primary">mshB</name>
    <name evidence="5" type="ORF">Back2_10170</name>
</gene>
<dbReference type="InterPro" id="IPR017810">
    <property type="entry name" value="Mycothiol_biosynthesis_MshB"/>
</dbReference>
<evidence type="ECO:0000256" key="2">
    <source>
        <dbReference type="ARBA" id="ARBA00022801"/>
    </source>
</evidence>
<comment type="catalytic activity">
    <reaction evidence="4">
        <text>1D-myo-inositol 2-acetamido-2-deoxy-alpha-D-glucopyranoside + H2O = 1D-myo-inositol 2-amino-2-deoxy-alpha-D-glucopyranoside + acetate</text>
        <dbReference type="Rhea" id="RHEA:26180"/>
        <dbReference type="ChEBI" id="CHEBI:15377"/>
        <dbReference type="ChEBI" id="CHEBI:30089"/>
        <dbReference type="ChEBI" id="CHEBI:52442"/>
        <dbReference type="ChEBI" id="CHEBI:58886"/>
        <dbReference type="EC" id="3.5.1.103"/>
    </reaction>
</comment>
<dbReference type="Proteomes" id="UP000271573">
    <property type="component" value="Chromosome"/>
</dbReference>
<feature type="binding site" evidence="4">
    <location>
        <position position="157"/>
    </location>
    <ligand>
        <name>Zn(2+)</name>
        <dbReference type="ChEBI" id="CHEBI:29105"/>
    </ligand>
</feature>
<comment type="cofactor">
    <cofactor evidence="4">
        <name>Zn(2+)</name>
        <dbReference type="ChEBI" id="CHEBI:29105"/>
    </cofactor>
    <text evidence="4">Binds 1 zinc ion per subunit.</text>
</comment>
<dbReference type="InterPro" id="IPR024078">
    <property type="entry name" value="LmbE-like_dom_sf"/>
</dbReference>
<protein>
    <recommendedName>
        <fullName evidence="4">1D-myo-inositol 2-acetamido-2-deoxy-alpha-D-glucopyranoside deacetylase</fullName>
        <shortName evidence="4">GlcNAc-Ins deacetylase</shortName>
        <ecNumber evidence="4">3.5.1.103</ecNumber>
    </recommendedName>
    <alternativeName>
        <fullName evidence="4">N-acetyl-1-D-myo-inositol-2-amino-2-deoxy-alpha-D-glucopyranoside deacetylase</fullName>
    </alternativeName>
</protein>
<dbReference type="PANTHER" id="PTHR12993">
    <property type="entry name" value="N-ACETYLGLUCOSAMINYL-PHOSPHATIDYLINOSITOL DE-N-ACETYLASE-RELATED"/>
    <property type="match status" value="1"/>
</dbReference>
<dbReference type="InterPro" id="IPR003737">
    <property type="entry name" value="GlcNAc_PI_deacetylase-related"/>
</dbReference>
<dbReference type="KEGG" id="nbe:Back2_10170"/>
<dbReference type="GO" id="GO:0010125">
    <property type="term" value="P:mycothiol biosynthetic process"/>
    <property type="evidence" value="ECO:0007669"/>
    <property type="project" value="UniProtKB-UniRule"/>
</dbReference>
<feature type="binding site" evidence="4">
    <location>
        <position position="15"/>
    </location>
    <ligand>
        <name>Zn(2+)</name>
        <dbReference type="ChEBI" id="CHEBI:29105"/>
    </ligand>
</feature>
<evidence type="ECO:0000256" key="4">
    <source>
        <dbReference type="HAMAP-Rule" id="MF_01696"/>
    </source>
</evidence>
<comment type="function">
    <text evidence="4">Catalyzes the deacetylation of 1D-myo-inositol 2-acetamido-2-deoxy-alpha-D-glucopyranoside (GlcNAc-Ins) in the mycothiol biosynthesis pathway.</text>
</comment>
<accession>A0A3G9ICQ1</accession>
<sequence length="300" mass="32622">MTDAAQQRLLLVHAHPDDESIGTGATMAKYVSMGRGVTLVTCTAGEMGEVLVPELAYLAADQEDRLGEHRRGEIADAMKVLGVTDHRWLGGFGTYRDSGMQWHDEGYAIPADDTHHNAFWNADLGKAADDLVQIIREVKPQVVVTYNPFGGYGHPDHIQAHRVSMLGTALARVAAHRRDLGEAWDVSKLYWTALSQTSIQRAIDTLQAGGEDPGFLSMILMMASPDEDLAARVDAREMTEKKLDALRAYPTQVAADGPFFQRSDALGDGGWGEEYYTLAHGTRGPVGDDGLEADLFAGLV</sequence>